<reference evidence="3 4" key="1">
    <citation type="submission" date="2018-04" db="EMBL/GenBank/DDBJ databases">
        <title>Halococcoides cellulosivorans gen. nov., sp. nov., an extremely halophilic cellulose-utilizing haloarchaeon from hypersaline lakes.</title>
        <authorList>
            <person name="Sorokin D.Y."/>
            <person name="Toshchakov S.V."/>
            <person name="Samarov N.I."/>
            <person name="Korzhenkov A."/>
            <person name="Kublanov I.V."/>
        </authorList>
    </citation>
    <scope>NUCLEOTIDE SEQUENCE [LARGE SCALE GENOMIC DNA]</scope>
    <source>
        <strain evidence="3 4">HArcel1</strain>
    </source>
</reference>
<dbReference type="GO" id="GO:0030681">
    <property type="term" value="C:multimeric ribonuclease P complex"/>
    <property type="evidence" value="ECO:0007669"/>
    <property type="project" value="TreeGrafter"/>
</dbReference>
<dbReference type="GeneID" id="36513134"/>
<dbReference type="GO" id="GO:0033204">
    <property type="term" value="F:ribonuclease P RNA binding"/>
    <property type="evidence" value="ECO:0007669"/>
    <property type="project" value="TreeGrafter"/>
</dbReference>
<keyword evidence="2" id="KW-0540">Nuclease</keyword>
<proteinExistence type="inferred from homology"/>
<dbReference type="EC" id="3.1.26.5" evidence="2"/>
<organism evidence="3 4">
    <name type="scientific">Halococcoides cellulosivorans</name>
    <dbReference type="NCBI Taxonomy" id="1679096"/>
    <lineage>
        <taxon>Archaea</taxon>
        <taxon>Methanobacteriati</taxon>
        <taxon>Methanobacteriota</taxon>
        <taxon>Stenosarchaea group</taxon>
        <taxon>Halobacteria</taxon>
        <taxon>Halobacteriales</taxon>
        <taxon>Haloarculaceae</taxon>
        <taxon>Halococcoides</taxon>
    </lineage>
</organism>
<dbReference type="Proteomes" id="UP000244727">
    <property type="component" value="Chromosome"/>
</dbReference>
<dbReference type="HAMAP" id="MF_00755">
    <property type="entry name" value="RNase_P_2"/>
    <property type="match status" value="1"/>
</dbReference>
<keyword evidence="1 2" id="KW-0819">tRNA processing</keyword>
<evidence type="ECO:0000256" key="1">
    <source>
        <dbReference type="ARBA" id="ARBA00022694"/>
    </source>
</evidence>
<evidence type="ECO:0000313" key="3">
    <source>
        <dbReference type="EMBL" id="AWB28277.1"/>
    </source>
</evidence>
<dbReference type="AlphaFoldDB" id="A0A2R4X3B4"/>
<dbReference type="InterPro" id="IPR038085">
    <property type="entry name" value="Rnp2-like_sf"/>
</dbReference>
<gene>
    <name evidence="2" type="primary">rnp2</name>
    <name evidence="3" type="ORF">HARCEL1_11465</name>
</gene>
<dbReference type="Gene3D" id="3.30.70.3250">
    <property type="entry name" value="Ribonuclease P, Pop5 subunit"/>
    <property type="match status" value="1"/>
</dbReference>
<evidence type="ECO:0000313" key="4">
    <source>
        <dbReference type="Proteomes" id="UP000244727"/>
    </source>
</evidence>
<name>A0A2R4X3B4_9EURY</name>
<dbReference type="PANTHER" id="PTHR15441">
    <property type="entry name" value="RIBONUCLEASE P PROTEIN SUBUNIT P14"/>
    <property type="match status" value="1"/>
</dbReference>
<dbReference type="GO" id="GO:0005737">
    <property type="term" value="C:cytoplasm"/>
    <property type="evidence" value="ECO:0007669"/>
    <property type="project" value="UniProtKB-SubCell"/>
</dbReference>
<comment type="similarity">
    <text evidence="2">Belongs to the eukaryotic/archaeal RNase P protein component 2 family.</text>
</comment>
<keyword evidence="2" id="KW-0255">Endonuclease</keyword>
<protein>
    <recommendedName>
        <fullName evidence="2">Ribonuclease P protein component 2</fullName>
        <shortName evidence="2">RNase P component 2</shortName>
        <ecNumber evidence="2">3.1.26.5</ecNumber>
    </recommendedName>
    <alternativeName>
        <fullName evidence="2">Pop5</fullName>
    </alternativeName>
</protein>
<dbReference type="SUPFAM" id="SSF160350">
    <property type="entry name" value="Rnp2-like"/>
    <property type="match status" value="1"/>
</dbReference>
<dbReference type="InterPro" id="IPR002759">
    <property type="entry name" value="Pop5/Rpp14/Rnp2-like"/>
</dbReference>
<comment type="catalytic activity">
    <reaction evidence="2">
        <text>Endonucleolytic cleavage of RNA, removing 5'-extranucleotides from tRNA precursor.</text>
        <dbReference type="EC" id="3.1.26.5"/>
    </reaction>
</comment>
<dbReference type="GO" id="GO:0004526">
    <property type="term" value="F:ribonuclease P activity"/>
    <property type="evidence" value="ECO:0007669"/>
    <property type="project" value="UniProtKB-UniRule"/>
</dbReference>
<comment type="subcellular location">
    <subcellularLocation>
        <location evidence="2">Cytoplasm</location>
    </subcellularLocation>
</comment>
<dbReference type="PANTHER" id="PTHR15441:SF2">
    <property type="entry name" value="RIBONUCLEASE P_MRP PROTEIN SUBUNIT POP5"/>
    <property type="match status" value="1"/>
</dbReference>
<sequence length="159" mass="17457">MKHLPKYLRPRWRYLAVGIESWPDADIDRRAFQGAIWGAARALFGDTASAAADLSVLDWEFADGTGEAIVRVRRGECDRARAAIASIDAVDDAPVGLVVRGISGTLRACEEKYMGRAPIAHTENEVVFGNDRRTAVTRDGRVDVRDGETFTGATDFDCR</sequence>
<comment type="function">
    <text evidence="2">Part of ribonuclease P, a protein complex that generates mature tRNA molecules by cleaving their 5'-ends.</text>
</comment>
<keyword evidence="2" id="KW-0963">Cytoplasm</keyword>
<keyword evidence="4" id="KW-1185">Reference proteome</keyword>
<accession>A0A2R4X3B4</accession>
<dbReference type="GO" id="GO:0001682">
    <property type="term" value="P:tRNA 5'-leader removal"/>
    <property type="evidence" value="ECO:0007669"/>
    <property type="project" value="UniProtKB-UniRule"/>
</dbReference>
<dbReference type="Pfam" id="PF01900">
    <property type="entry name" value="RNase_P_Rpp14"/>
    <property type="match status" value="1"/>
</dbReference>
<keyword evidence="2" id="KW-0378">Hydrolase</keyword>
<dbReference type="KEGG" id="harc:HARCEL1_11465"/>
<dbReference type="EMBL" id="CP028858">
    <property type="protein sequence ID" value="AWB28277.1"/>
    <property type="molecule type" value="Genomic_DNA"/>
</dbReference>
<comment type="subunit">
    <text evidence="2">Consists of a catalytic RNA component and at least 4-5 protein subunits.</text>
</comment>
<dbReference type="RefSeq" id="WP_108383701.1">
    <property type="nucleotide sequence ID" value="NZ_CP028858.1"/>
</dbReference>
<evidence type="ECO:0000256" key="2">
    <source>
        <dbReference type="HAMAP-Rule" id="MF_00755"/>
    </source>
</evidence>